<evidence type="ECO:0000313" key="2">
    <source>
        <dbReference type="EMBL" id="BAS68124.1"/>
    </source>
</evidence>
<evidence type="ECO:0000259" key="1">
    <source>
        <dbReference type="Pfam" id="PF06094"/>
    </source>
</evidence>
<dbReference type="Pfam" id="PF06094">
    <property type="entry name" value="GGACT"/>
    <property type="match status" value="1"/>
</dbReference>
<dbReference type="SUPFAM" id="SSF110857">
    <property type="entry name" value="Gamma-glutamyl cyclotransferase-like"/>
    <property type="match status" value="1"/>
</dbReference>
<reference evidence="2 3" key="2">
    <citation type="journal article" date="2016" name="ISME J.">
        <title>Heterogeneous composition of key metabolic gene clusters in a vent mussel symbiont population.</title>
        <authorList>
            <person name="Ikuta T."/>
            <person name="Takaki Y."/>
            <person name="Nagai Y."/>
            <person name="Shimamura S."/>
            <person name="Tsuda M."/>
            <person name="Kawagucci S."/>
            <person name="Aoki Y."/>
            <person name="Inoue K."/>
            <person name="Teruya M."/>
            <person name="Satou K."/>
            <person name="Teruya K."/>
            <person name="Shimoji M."/>
            <person name="Tamotsu H."/>
            <person name="Hirano T."/>
            <person name="Maruyama T."/>
            <person name="Yoshida T."/>
        </authorList>
    </citation>
    <scope>NUCLEOTIDE SEQUENCE [LARGE SCALE GENOMIC DNA]</scope>
    <source>
        <strain evidence="2 3">Myojin Knoll</strain>
    </source>
</reference>
<dbReference type="InterPro" id="IPR009288">
    <property type="entry name" value="AIG2-like_dom"/>
</dbReference>
<dbReference type="Proteomes" id="UP000067399">
    <property type="component" value="Chromosome"/>
</dbReference>
<reference evidence="2 3" key="1">
    <citation type="journal article" date="2000" name="Mar. Ecol. Prog. Ser.">
        <title>Phylogenetic characterization of endosymbionts in three hydrothermal vent mussels: influence on host distributions.</title>
        <authorList>
            <person name="Fujiwara Y."/>
            <person name="Takai K."/>
            <person name="Uematsu K."/>
            <person name="Tsuchida S."/>
            <person name="Hunt J.C."/>
            <person name="Hashimoto J."/>
        </authorList>
    </citation>
    <scope>NUCLEOTIDE SEQUENCE [LARGE SCALE GENOMIC DNA]</scope>
    <source>
        <strain evidence="2 3">Myojin Knoll</strain>
    </source>
</reference>
<dbReference type="InterPro" id="IPR036568">
    <property type="entry name" value="GGCT-like_sf"/>
</dbReference>
<dbReference type="RefSeq" id="WP_066045033.1">
    <property type="nucleotide sequence ID" value="NZ_AP013042.1"/>
</dbReference>
<dbReference type="AlphaFoldDB" id="A0A0P0US71"/>
<evidence type="ECO:0000313" key="3">
    <source>
        <dbReference type="Proteomes" id="UP000067399"/>
    </source>
</evidence>
<proteinExistence type="predicted"/>
<gene>
    <name evidence="2" type="ORF">BSEPE_1136</name>
</gene>
<protein>
    <recommendedName>
        <fullName evidence="1">Gamma-glutamylcyclotransferase AIG2-like domain-containing protein</fullName>
    </recommendedName>
</protein>
<dbReference type="CDD" id="cd06661">
    <property type="entry name" value="GGCT_like"/>
    <property type="match status" value="1"/>
</dbReference>
<feature type="domain" description="Gamma-glutamylcyclotransferase AIG2-like" evidence="1">
    <location>
        <begin position="7"/>
        <end position="112"/>
    </location>
</feature>
<name>A0A0P0US71_9GAMM</name>
<dbReference type="STRING" id="1303921.BSEPE_1136"/>
<dbReference type="InterPro" id="IPR013024">
    <property type="entry name" value="GGCT-like"/>
</dbReference>
<keyword evidence="3" id="KW-1185">Reference proteome</keyword>
<dbReference type="Gene3D" id="3.10.490.10">
    <property type="entry name" value="Gamma-glutamyl cyclotransferase-like"/>
    <property type="match status" value="1"/>
</dbReference>
<dbReference type="EMBL" id="AP013042">
    <property type="protein sequence ID" value="BAS68124.1"/>
    <property type="molecule type" value="Genomic_DNA"/>
</dbReference>
<dbReference type="OrthoDB" id="9798388at2"/>
<organism evidence="2 3">
    <name type="scientific">endosymbiont of Bathymodiolus septemdierum str. Myojin knoll</name>
    <dbReference type="NCBI Taxonomy" id="1303921"/>
    <lineage>
        <taxon>Bacteria</taxon>
        <taxon>Pseudomonadati</taxon>
        <taxon>Pseudomonadota</taxon>
        <taxon>Gammaproteobacteria</taxon>
        <taxon>sulfur-oxidizing symbionts</taxon>
    </lineage>
</organism>
<accession>A0A0P0US71</accession>
<dbReference type="KEGG" id="ebh:BSEPE_1136"/>
<sequence>MKTTELLFSYGTLQTPSVQIETFGRELVGYEDRLLDYKLEMVEIQDKSVVELSGASHHPIAVVNQGETVQGKVFKITTEELAQSDKYEVSDYQRILGKMLSGTPAWVYVKANQKAYSKI</sequence>